<evidence type="ECO:0000256" key="1">
    <source>
        <dbReference type="ARBA" id="ARBA00007664"/>
    </source>
</evidence>
<feature type="domain" description="Peptidase S1" evidence="6">
    <location>
        <begin position="62"/>
        <end position="320"/>
    </location>
</feature>
<sequence length="332" mass="37621">MNSDEEKSIEVELEEETKAFLKLKKAPMKTTDKTMKLKMAMLVIVLSGYSKTTEGLKRDKNIMDNEIKYNELDEHTLVTDTAIFPYVVAVLKMSRYLSAGALIDENWVLTAADALFLLRESSRMLRVRLGSINYRKGGIVLPIKYVEIHPYFDDSQPIYDLALIRLPEPVRFTPSLRSVRLQKSFKEVDATHFIVTSWPFPISHRDEVTDESDQIKSMELIKHRRILSVTHLHPLDGDDCAEELTTLGINETDSMLCLDTGVMIDPCMRDVGAPVVLNDVLWGIVSSWRPLNCEPDVAGPSFVTLVTAPNVDTWIHDTLDGHKWIDISSGEE</sequence>
<evidence type="ECO:0000256" key="5">
    <source>
        <dbReference type="ARBA" id="ARBA00023157"/>
    </source>
</evidence>
<evidence type="ECO:0000256" key="4">
    <source>
        <dbReference type="ARBA" id="ARBA00022825"/>
    </source>
</evidence>
<gene>
    <name evidence="7" type="ORF">HW555_001237</name>
</gene>
<dbReference type="InterPro" id="IPR043504">
    <property type="entry name" value="Peptidase_S1_PA_chymotrypsin"/>
</dbReference>
<evidence type="ECO:0000313" key="7">
    <source>
        <dbReference type="EMBL" id="KAF9423428.1"/>
    </source>
</evidence>
<keyword evidence="2" id="KW-0645">Protease</keyword>
<dbReference type="PRINTS" id="PR00722">
    <property type="entry name" value="CHYMOTRYPSIN"/>
</dbReference>
<comment type="caution">
    <text evidence="7">The sequence shown here is derived from an EMBL/GenBank/DDBJ whole genome shotgun (WGS) entry which is preliminary data.</text>
</comment>
<dbReference type="Proteomes" id="UP000648187">
    <property type="component" value="Unassembled WGS sequence"/>
</dbReference>
<dbReference type="InterPro" id="IPR050430">
    <property type="entry name" value="Peptidase_S1"/>
</dbReference>
<dbReference type="PANTHER" id="PTHR24276">
    <property type="entry name" value="POLYSERASE-RELATED"/>
    <property type="match status" value="1"/>
</dbReference>
<keyword evidence="8" id="KW-1185">Reference proteome</keyword>
<protein>
    <recommendedName>
        <fullName evidence="6">Peptidase S1 domain-containing protein</fullName>
    </recommendedName>
</protein>
<evidence type="ECO:0000313" key="8">
    <source>
        <dbReference type="Proteomes" id="UP000648187"/>
    </source>
</evidence>
<evidence type="ECO:0000259" key="6">
    <source>
        <dbReference type="PROSITE" id="PS50240"/>
    </source>
</evidence>
<reference evidence="7" key="1">
    <citation type="submission" date="2020-08" db="EMBL/GenBank/DDBJ databases">
        <title>Spodoptera exigua strain:BAW_Kor-Di-RS1 Genome sequencing and assembly.</title>
        <authorList>
            <person name="Kim J."/>
            <person name="Nam H.Y."/>
            <person name="Kwon M."/>
            <person name="Choi J.H."/>
            <person name="Cho S.R."/>
            <person name="Kim G.-H."/>
        </authorList>
    </citation>
    <scope>NUCLEOTIDE SEQUENCE</scope>
    <source>
        <strain evidence="7">BAW_Kor-Di-RS1</strain>
        <tissue evidence="7">Whole-body</tissue>
    </source>
</reference>
<keyword evidence="3" id="KW-0378">Hydrolase</keyword>
<accession>A0A835GPU3</accession>
<keyword evidence="5" id="KW-1015">Disulfide bond</keyword>
<name>A0A835GPU3_SPOEX</name>
<dbReference type="Gene3D" id="2.40.10.10">
    <property type="entry name" value="Trypsin-like serine proteases"/>
    <property type="match status" value="1"/>
</dbReference>
<dbReference type="InterPro" id="IPR009003">
    <property type="entry name" value="Peptidase_S1_PA"/>
</dbReference>
<dbReference type="InterPro" id="IPR001254">
    <property type="entry name" value="Trypsin_dom"/>
</dbReference>
<organism evidence="7 8">
    <name type="scientific">Spodoptera exigua</name>
    <name type="common">Beet armyworm</name>
    <name type="synonym">Noctua fulgens</name>
    <dbReference type="NCBI Taxonomy" id="7107"/>
    <lineage>
        <taxon>Eukaryota</taxon>
        <taxon>Metazoa</taxon>
        <taxon>Ecdysozoa</taxon>
        <taxon>Arthropoda</taxon>
        <taxon>Hexapoda</taxon>
        <taxon>Insecta</taxon>
        <taxon>Pterygota</taxon>
        <taxon>Neoptera</taxon>
        <taxon>Endopterygota</taxon>
        <taxon>Lepidoptera</taxon>
        <taxon>Glossata</taxon>
        <taxon>Ditrysia</taxon>
        <taxon>Noctuoidea</taxon>
        <taxon>Noctuidae</taxon>
        <taxon>Amphipyrinae</taxon>
        <taxon>Spodoptera</taxon>
    </lineage>
</organism>
<dbReference type="AlphaFoldDB" id="A0A835GPU3"/>
<keyword evidence="4" id="KW-0720">Serine protease</keyword>
<dbReference type="InterPro" id="IPR001314">
    <property type="entry name" value="Peptidase_S1A"/>
</dbReference>
<dbReference type="GO" id="GO:0004252">
    <property type="term" value="F:serine-type endopeptidase activity"/>
    <property type="evidence" value="ECO:0007669"/>
    <property type="project" value="InterPro"/>
</dbReference>
<evidence type="ECO:0000256" key="3">
    <source>
        <dbReference type="ARBA" id="ARBA00022801"/>
    </source>
</evidence>
<dbReference type="SUPFAM" id="SSF50494">
    <property type="entry name" value="Trypsin-like serine proteases"/>
    <property type="match status" value="1"/>
</dbReference>
<dbReference type="GO" id="GO:0006508">
    <property type="term" value="P:proteolysis"/>
    <property type="evidence" value="ECO:0007669"/>
    <property type="project" value="UniProtKB-KW"/>
</dbReference>
<dbReference type="PANTHER" id="PTHR24276:SF98">
    <property type="entry name" value="FI18310P1-RELATED"/>
    <property type="match status" value="1"/>
</dbReference>
<dbReference type="PROSITE" id="PS50240">
    <property type="entry name" value="TRYPSIN_DOM"/>
    <property type="match status" value="1"/>
</dbReference>
<dbReference type="EMBL" id="JACKWZ010000009">
    <property type="protein sequence ID" value="KAF9423428.1"/>
    <property type="molecule type" value="Genomic_DNA"/>
</dbReference>
<evidence type="ECO:0000256" key="2">
    <source>
        <dbReference type="ARBA" id="ARBA00022670"/>
    </source>
</evidence>
<dbReference type="SMART" id="SM00020">
    <property type="entry name" value="Tryp_SPc"/>
    <property type="match status" value="1"/>
</dbReference>
<comment type="similarity">
    <text evidence="1">Belongs to the peptidase S1 family.</text>
</comment>
<dbReference type="Pfam" id="PF00089">
    <property type="entry name" value="Trypsin"/>
    <property type="match status" value="1"/>
</dbReference>
<proteinExistence type="inferred from homology"/>